<gene>
    <name evidence="1" type="ORF">SAMN05421785_10916</name>
</gene>
<evidence type="ECO:0000313" key="2">
    <source>
        <dbReference type="Proteomes" id="UP000185781"/>
    </source>
</evidence>
<dbReference type="STRING" id="373672.SAMN05421785_10916"/>
<dbReference type="EMBL" id="FTOV01000009">
    <property type="protein sequence ID" value="SIT17646.1"/>
    <property type="molecule type" value="Genomic_DNA"/>
</dbReference>
<dbReference type="Proteomes" id="UP000185781">
    <property type="component" value="Unassembled WGS sequence"/>
</dbReference>
<sequence length="248" mass="29435">MLFTIILFSLVFYKTQTIFRFSDGKQIDSVFIANSSHKVLLNKNNFQKYQYKSNYKILYENKIYDFTLEKDSMILFDKIQEIEAVNIVNNSREEISVKNKKKSRYVCSIFSNIKKAVFIPKHFNKKSYLKSITVFPRKILLENGILEIFIYENKNGFPKDDTELLKFEKNISDIETGSFEIVLPKAIVYPENGFFILFYIRDKEITLAKKVINLNCNSETKEFMRSDYTQKWTLINFPSLQYKLKILQ</sequence>
<dbReference type="OrthoDB" id="1259234at2"/>
<reference evidence="1 2" key="1">
    <citation type="submission" date="2017-01" db="EMBL/GenBank/DDBJ databases">
        <authorList>
            <person name="Mah S.A."/>
            <person name="Swanson W.J."/>
            <person name="Moy G.W."/>
            <person name="Vacquier V.D."/>
        </authorList>
    </citation>
    <scope>NUCLEOTIDE SEQUENCE [LARGE SCALE GENOMIC DNA]</scope>
    <source>
        <strain evidence="1 2">DSM 18014</strain>
    </source>
</reference>
<proteinExistence type="predicted"/>
<dbReference type="RefSeq" id="WP_139326176.1">
    <property type="nucleotide sequence ID" value="NZ_FTOV01000009.1"/>
</dbReference>
<evidence type="ECO:0000313" key="1">
    <source>
        <dbReference type="EMBL" id="SIT17646.1"/>
    </source>
</evidence>
<protein>
    <submittedName>
        <fullName evidence="1">Uncharacterized protein</fullName>
    </submittedName>
</protein>
<accession>A0A1N7Q4A7</accession>
<name>A0A1N7Q4A7_9FLAO</name>
<organism evidence="1 2">
    <name type="scientific">Chryseobacterium gambrini</name>
    <dbReference type="NCBI Taxonomy" id="373672"/>
    <lineage>
        <taxon>Bacteria</taxon>
        <taxon>Pseudomonadati</taxon>
        <taxon>Bacteroidota</taxon>
        <taxon>Flavobacteriia</taxon>
        <taxon>Flavobacteriales</taxon>
        <taxon>Weeksellaceae</taxon>
        <taxon>Chryseobacterium group</taxon>
        <taxon>Chryseobacterium</taxon>
    </lineage>
</organism>
<dbReference type="AlphaFoldDB" id="A0A1N7Q4A7"/>